<dbReference type="SMART" id="SM00409">
    <property type="entry name" value="IG"/>
    <property type="match status" value="2"/>
</dbReference>
<feature type="domain" description="Ig-like" evidence="2">
    <location>
        <begin position="196"/>
        <end position="284"/>
    </location>
</feature>
<dbReference type="PANTHER" id="PTHR46013:SF4">
    <property type="entry name" value="B-CELL RECEPTOR CD22-RELATED"/>
    <property type="match status" value="1"/>
</dbReference>
<evidence type="ECO:0000313" key="3">
    <source>
        <dbReference type="Ensembl" id="ENSOMEP00000015522.1"/>
    </source>
</evidence>
<reference evidence="3" key="2">
    <citation type="submission" date="2025-09" db="UniProtKB">
        <authorList>
            <consortium name="Ensembl"/>
        </authorList>
    </citation>
    <scope>IDENTIFICATION</scope>
</reference>
<feature type="transmembrane region" description="Helical" evidence="1">
    <location>
        <begin position="304"/>
        <end position="326"/>
    </location>
</feature>
<dbReference type="Gene3D" id="2.60.40.10">
    <property type="entry name" value="Immunoglobulins"/>
    <property type="match status" value="2"/>
</dbReference>
<dbReference type="Pfam" id="PF13895">
    <property type="entry name" value="Ig_2"/>
    <property type="match status" value="1"/>
</dbReference>
<proteinExistence type="predicted"/>
<dbReference type="AlphaFoldDB" id="A0A3B3CEP8"/>
<evidence type="ECO:0000256" key="1">
    <source>
        <dbReference type="SAM" id="Phobius"/>
    </source>
</evidence>
<dbReference type="InterPro" id="IPR003599">
    <property type="entry name" value="Ig_sub"/>
</dbReference>
<dbReference type="GeneTree" id="ENSGT00940000169291"/>
<keyword evidence="4" id="KW-1185">Reference proteome</keyword>
<sequence>MCSSGEKQCSIVFPTEIFLHQTSVDQHHVKINCSSSSSSSSSSCSLTDPQASIVLFRNRKPEQKKTFPLTSTETFTCAVKDLQDIHSADVCLDHSSCWTVNCFPKRICALKGSSLNISCEYSHPQHQQLIMKRWFKINRNINQKGEEIIEKKNKVKFYDSPNKHNLRFEKLSKSDSGEYVFEIGENSNDLKESTFPEVTLIVTDLRVEIRPSSEVTEGQKVTLTCSTSCPLTPNSNFHWYLNHQPLKGENKHLVIDAVTSQDAGNYSCVVKTKEIFMSSVKTLTVKSINTTTQIEIVGGVSPKVIVLVLVSVLVSSLICLTVFLWIRKKRTSTQSSSSEAVKNLYTLNTDHLYEEIPAEATDNRLHHSQVNHENTFVYSTIQAHQEQEHVPYAITKDPHTFICHLPTLSGWFLCVSYYQHILILPSWKQRHGCHSNSTT</sequence>
<keyword evidence="1" id="KW-0812">Transmembrane</keyword>
<dbReference type="Proteomes" id="UP000261560">
    <property type="component" value="Unplaced"/>
</dbReference>
<evidence type="ECO:0000313" key="4">
    <source>
        <dbReference type="Proteomes" id="UP000261560"/>
    </source>
</evidence>
<dbReference type="InterPro" id="IPR036179">
    <property type="entry name" value="Ig-like_dom_sf"/>
</dbReference>
<dbReference type="PANTHER" id="PTHR46013">
    <property type="entry name" value="VASCULAR CELL ADHESION MOLECULE 1"/>
    <property type="match status" value="1"/>
</dbReference>
<dbReference type="Ensembl" id="ENSOMET00000023732.1">
    <property type="protein sequence ID" value="ENSOMEP00000015522.1"/>
    <property type="gene ID" value="ENSOMEG00000017111.1"/>
</dbReference>
<dbReference type="InterPro" id="IPR013783">
    <property type="entry name" value="Ig-like_fold"/>
</dbReference>
<protein>
    <recommendedName>
        <fullName evidence="2">Ig-like domain-containing protein</fullName>
    </recommendedName>
</protein>
<name>A0A3B3CEP8_ORYME</name>
<dbReference type="STRING" id="30732.ENSOMEP00000015522"/>
<dbReference type="PaxDb" id="30732-ENSOMEP00000015522"/>
<dbReference type="SMART" id="SM00408">
    <property type="entry name" value="IGc2"/>
    <property type="match status" value="1"/>
</dbReference>
<organism evidence="3 4">
    <name type="scientific">Oryzias melastigma</name>
    <name type="common">Marine medaka</name>
    <dbReference type="NCBI Taxonomy" id="30732"/>
    <lineage>
        <taxon>Eukaryota</taxon>
        <taxon>Metazoa</taxon>
        <taxon>Chordata</taxon>
        <taxon>Craniata</taxon>
        <taxon>Vertebrata</taxon>
        <taxon>Euteleostomi</taxon>
        <taxon>Actinopterygii</taxon>
        <taxon>Neopterygii</taxon>
        <taxon>Teleostei</taxon>
        <taxon>Neoteleostei</taxon>
        <taxon>Acanthomorphata</taxon>
        <taxon>Ovalentaria</taxon>
        <taxon>Atherinomorphae</taxon>
        <taxon>Beloniformes</taxon>
        <taxon>Adrianichthyidae</taxon>
        <taxon>Oryziinae</taxon>
        <taxon>Oryzias</taxon>
    </lineage>
</organism>
<keyword evidence="1" id="KW-0472">Membrane</keyword>
<keyword evidence="1" id="KW-1133">Transmembrane helix</keyword>
<reference evidence="3" key="1">
    <citation type="submission" date="2025-08" db="UniProtKB">
        <authorList>
            <consortium name="Ensembl"/>
        </authorList>
    </citation>
    <scope>IDENTIFICATION</scope>
</reference>
<accession>A0A3B3CEP8</accession>
<dbReference type="InterPro" id="IPR007110">
    <property type="entry name" value="Ig-like_dom"/>
</dbReference>
<evidence type="ECO:0000259" key="2">
    <source>
        <dbReference type="PROSITE" id="PS50835"/>
    </source>
</evidence>
<dbReference type="SUPFAM" id="SSF48726">
    <property type="entry name" value="Immunoglobulin"/>
    <property type="match status" value="2"/>
</dbReference>
<dbReference type="PROSITE" id="PS50835">
    <property type="entry name" value="IG_LIKE"/>
    <property type="match status" value="1"/>
</dbReference>
<dbReference type="InterPro" id="IPR003598">
    <property type="entry name" value="Ig_sub2"/>
</dbReference>